<organism evidence="3 4">
    <name type="scientific">Candidatus Iainarchaeum sp</name>
    <dbReference type="NCBI Taxonomy" id="3101447"/>
    <lineage>
        <taxon>Archaea</taxon>
        <taxon>Candidatus Iainarchaeota</taxon>
        <taxon>Candidatus Iainarchaeia</taxon>
        <taxon>Candidatus Iainarchaeales</taxon>
        <taxon>Candidatus Iainarchaeaceae</taxon>
        <taxon>Candidatus Iainarchaeum</taxon>
    </lineage>
</organism>
<keyword evidence="3" id="KW-0121">Carboxypeptidase</keyword>
<feature type="transmembrane region" description="Helical" evidence="2">
    <location>
        <begin position="44"/>
        <end position="66"/>
    </location>
</feature>
<feature type="region of interest" description="Disordered" evidence="1">
    <location>
        <begin position="1515"/>
        <end position="1539"/>
    </location>
</feature>
<dbReference type="InterPro" id="IPR008969">
    <property type="entry name" value="CarboxyPept-like_regulatory"/>
</dbReference>
<keyword evidence="2" id="KW-0812">Transmembrane</keyword>
<keyword evidence="3" id="KW-0645">Protease</keyword>
<evidence type="ECO:0000313" key="3">
    <source>
        <dbReference type="EMBL" id="MBM3282520.1"/>
    </source>
</evidence>
<dbReference type="SUPFAM" id="SSF49478">
    <property type="entry name" value="Cna protein B-type domain"/>
    <property type="match status" value="1"/>
</dbReference>
<name>A0A8T4C956_9ARCH</name>
<evidence type="ECO:0000256" key="2">
    <source>
        <dbReference type="SAM" id="Phobius"/>
    </source>
</evidence>
<accession>A0A8T4C956</accession>
<dbReference type="Gene3D" id="2.60.40.10">
    <property type="entry name" value="Immunoglobulins"/>
    <property type="match status" value="1"/>
</dbReference>
<reference evidence="3" key="1">
    <citation type="submission" date="2019-03" db="EMBL/GenBank/DDBJ databases">
        <title>Lake Tanganyika Metagenome-Assembled Genomes (MAGs).</title>
        <authorList>
            <person name="Tran P."/>
        </authorList>
    </citation>
    <scope>NUCLEOTIDE SEQUENCE</scope>
    <source>
        <strain evidence="3">M_DeepCast_50m_m2_156</strain>
    </source>
</reference>
<protein>
    <submittedName>
        <fullName evidence="3">Carboxypeptidase regulatory-like domain-containing protein</fullName>
    </submittedName>
</protein>
<evidence type="ECO:0000313" key="4">
    <source>
        <dbReference type="Proteomes" id="UP000774699"/>
    </source>
</evidence>
<dbReference type="Gene3D" id="2.60.40.1120">
    <property type="entry name" value="Carboxypeptidase-like, regulatory domain"/>
    <property type="match status" value="2"/>
</dbReference>
<dbReference type="SUPFAM" id="SSF49464">
    <property type="entry name" value="Carboxypeptidase regulatory domain-like"/>
    <property type="match status" value="2"/>
</dbReference>
<dbReference type="GO" id="GO:0004180">
    <property type="term" value="F:carboxypeptidase activity"/>
    <property type="evidence" value="ECO:0007669"/>
    <property type="project" value="UniProtKB-KW"/>
</dbReference>
<keyword evidence="3" id="KW-0378">Hydrolase</keyword>
<gene>
    <name evidence="3" type="ORF">FJY86_04250</name>
</gene>
<comment type="caution">
    <text evidence="3">The sequence shown here is derived from an EMBL/GenBank/DDBJ whole genome shotgun (WGS) entry which is preliminary data.</text>
</comment>
<dbReference type="EMBL" id="VGJJ01000039">
    <property type="protein sequence ID" value="MBM3282520.1"/>
    <property type="molecule type" value="Genomic_DNA"/>
</dbReference>
<dbReference type="InterPro" id="IPR013783">
    <property type="entry name" value="Ig-like_fold"/>
</dbReference>
<evidence type="ECO:0000256" key="1">
    <source>
        <dbReference type="SAM" id="MobiDB-lite"/>
    </source>
</evidence>
<keyword evidence="2" id="KW-1133">Transmembrane helix</keyword>
<proteinExistence type="predicted"/>
<sequence>MGDVLKDGYFAIEDKWYKGMDWLDQHGVPVYKVIDPVDTKIPSFALFSGLLILGLIFLFVSFGGLIQGGNTAVLFRVVDDQSNPLPNVSVAFTINGKTETKTSDALGEIEMLAPAGVKIYYKVNLEKYEIIDKSVSAKEDQIEVIQLSEKQTQNLSKTLKLVNEVGQPILKEAQLSFECSTAYGAAPNTITGTGGTFVVTPNANCLPFVVSVNVQGYLPVQSYPITANKDVYNIVLSENIIRDASIIVTVRDNTGANVSGIDVTIQTSGIDVDNSFTDAMGTATFNVAAGTYTVVASDNVNSVYTSATETISVASGETSEVTLNVNKNASNTILVTVIDKKTNNPLKDATVKLKSGNTTLSTITTKTDGKATLNIADKTISYVITASRDGYIPPQQTVQGSVTSASFALDKATASNAAKLKVQLVDQDNEPVPDAKVVLYNADTGFLSPYNAVISDSNGIATFSAVVSGNYQAFAYKTTLTGYSSEQFFDITDPSTHLYALKIDIPDGTIQIHVTDMQGSPIPFARVAVYNAFKNQLLGADLTDTNGTYTLPRNQQKSKADKDVYLVVSKTGYATLTTIQKPVLPDVTQNFEVTLKPTDPSGNISIELVGLFTPDGKIVTGVGKGKDYVARFKINVPEEHDELDEMLVHIRTGEKDIVEKDEWYIDALSFPRSTIYRGSSWDPANGLNIDGESATNGNAKWANLTLNGPNPGEYEVEAKLHVRNTALPQDILKLSYKVYAQNGDELRDPADANPVDELYAATKQATYQVGVTTACDSNFCFDASILDVDEGRIEDVSEQFNGSVFTTYKLTFNLLNNGNAFHTNSNLRVKAASDSVELLNYDIFTADALELKGVVNDNEFKTPLNVGNFTPQKKVGGTITFRAKEVGTTALTIELVSDFESVFSKTIQLNATGDKSLSVDVTPNVFPSNIPVTLYIHAEDSATGEDQANALVTLENVSEIVLASKTTDDAGNVEIELPAQLPGKKIFLRVEKAEYNPYVQTLEISDKVLSLNPSTIGVSMNVKTDAEKRNLFTITNETSLPIIITKMQIQGNLKGFLDAERINSAMQPYVGVTISPKGMLEAQLTSILTPEGLAISEHEDLDAVIAIEAENYGNPWAFELPVRYSLGATSEVDDPTCFSVAPKTWVTSTDGQSVTYEFTIRNNCAIKGIPSTLKDLGVRSTWNGNELGELVIGVFEQNNPTAIAAAKARGGYFSPLLASLPAQDELIARVDFTPYGGVKGQGSFEIEIQATNPLEGKPQLLLDKVHGEIAVVNLADCIIYDKEILDLQPGKKDSFVMETKGCGAPIDVMLKSDLDLSTKQFTLQGTDKKVIDVSDAQLDQGQYPIYVEVEGQENKLETQNKVIRARIRDPNACIQLNRYEFDVYDDPQSKTDGFDTARLDNLCVNQKVQVKVVIEKKFMDSLKKGLVAGLGMFITTGLENIFNDKPFLGKKYGGDSTVAGASTATADRSNFTPANLSSDGTECKVDADCTFRIDPEPGKKTVCRTGVCGYDFASAPPAEGTDEPPAPISGGTPITSPSNLAEKSADEIKQAKYLSEVNSNTQTINQMKAEYAKLSPVPNNICPPACQQNLQNATHHLSVAEQENLNMKSAAENLNWANIESYADGYQNSVTLFYQNVGAAQATIEENTGSSTIAPIRPIPITGFAILFQSNNEKSTSEKVQQGVLEGAGRGIIGKISGQGLFGISNPFIAFGITTLAVALIDYFGSDDKEYSATVLGKDVEIGVFKSGVAGLVTEPVAKDTGIVMIGGEKGADEKVVDKDIKVSRSGIALNPKINLEKEVVGKLESITLTFTNISKKVNEILFRNLLVTGTRYEYTPNQKYKNNVPNEDSLKASNKEDFKSKFHLQFNTLDPNTVLKPAVPDNVLSCDTYSEKTGKTGINAAPRVTFTWNFNDITENACDNGRVDNAGNDISIYCDATQFSIATIQKVYALRTFIEKNAPFNCPIEDNEAGIKTQPIPAADIGISSLSFNKVGMDVNMIVGIENKSPASNTTQVKVVYKAQGSTGTGTTLNKTVLVPIGGSRVNIGFLVNNMADGIYDVTATIVPQTCENCSNSTTATDSMESTFYVGSGNELVACEPFTTKRLDAFIQATENAGKTLTYPAGYDKESILKLVNYRANLMQDRFSPDFFTDFDRYARKISFFNAPTYYLNDSDGLHRFFTDREHWIVNREGTPINPAGYLLPGPGIYDITLDINFTDNTMKFFKNGEPDATVNVFIEKTSTVETMSPFYSLPFNGLIGTDDGQGRVGYGINYTGEKVVVNADSAEQVSTIDIVDSTPVATLSTSKVDSYSILNSTERGNILTLTKSGTNTLAMKWSPSYATPVMMTIKSTNAQQDAYGFYSIGINNDTSQSYIGAKGNPWYGVGANCR</sequence>
<keyword evidence="2" id="KW-0472">Membrane</keyword>
<dbReference type="Proteomes" id="UP000774699">
    <property type="component" value="Unassembled WGS sequence"/>
</dbReference>
<feature type="non-terminal residue" evidence="3">
    <location>
        <position position="2388"/>
    </location>
</feature>